<dbReference type="RefSeq" id="XP_001738411.1">
    <property type="nucleotide sequence ID" value="XM_001738359.1"/>
</dbReference>
<reference evidence="3" key="1">
    <citation type="submission" date="2007-12" db="EMBL/GenBank/DDBJ databases">
        <title>Annotation of Entamoeba dispar SAW760.</title>
        <authorList>
            <person name="Lorenzi H."/>
            <person name="Inman J."/>
            <person name="Schobel S."/>
            <person name="Amedeo P."/>
            <person name="Caler E."/>
        </authorList>
    </citation>
    <scope>NUCLEOTIDE SEQUENCE [LARGE SCALE GENOMIC DNA]</scope>
    <source>
        <strain evidence="3">ATCC PRA-260 / SAW760</strain>
    </source>
</reference>
<feature type="compositionally biased region" description="Basic and acidic residues" evidence="1">
    <location>
        <begin position="53"/>
        <end position="63"/>
    </location>
</feature>
<evidence type="ECO:0000313" key="2">
    <source>
        <dbReference type="EMBL" id="EDR25258.1"/>
    </source>
</evidence>
<dbReference type="OrthoDB" id="29151at2759"/>
<feature type="compositionally biased region" description="Basic residues" evidence="1">
    <location>
        <begin position="23"/>
        <end position="41"/>
    </location>
</feature>
<gene>
    <name evidence="2" type="ORF">EDI_221070</name>
</gene>
<feature type="region of interest" description="Disordered" evidence="1">
    <location>
        <begin position="1"/>
        <end position="80"/>
    </location>
</feature>
<dbReference type="OMA" id="ITMSADN"/>
<dbReference type="AlphaFoldDB" id="B0EJN3"/>
<evidence type="ECO:0000313" key="3">
    <source>
        <dbReference type="Proteomes" id="UP000008076"/>
    </source>
</evidence>
<sequence>MSATEEPTVVERNPSSNFDKPKKDKKKSHKKSKKVNQKKTKLIVGASEYIPEEQSHKEQDLKSKQTSTRTNQRRPRVQQGQMNQIQFAEINISYQIACLFEENSLSSGSFIRKFMDDKGFISTEILAKLLACSPENIQNAVEFTQKANSKIIFNASTKSVGLNEKCANYSLPSSERVSKIEPSELLKYQRKAQEWIMKGSNSLVLPHPN</sequence>
<organism evidence="3">
    <name type="scientific">Entamoeba dispar (strain ATCC PRA-260 / SAW760)</name>
    <dbReference type="NCBI Taxonomy" id="370354"/>
    <lineage>
        <taxon>Eukaryota</taxon>
        <taxon>Amoebozoa</taxon>
        <taxon>Evosea</taxon>
        <taxon>Archamoebae</taxon>
        <taxon>Mastigamoebida</taxon>
        <taxon>Entamoebidae</taxon>
        <taxon>Entamoeba</taxon>
    </lineage>
</organism>
<dbReference type="VEuPathDB" id="AmoebaDB:EDI_221070"/>
<proteinExistence type="predicted"/>
<dbReference type="EMBL" id="DS549587">
    <property type="protein sequence ID" value="EDR25258.1"/>
    <property type="molecule type" value="Genomic_DNA"/>
</dbReference>
<keyword evidence="3" id="KW-1185">Reference proteome</keyword>
<protein>
    <submittedName>
        <fullName evidence="2">Uncharacterized protein</fullName>
    </submittedName>
</protein>
<dbReference type="Proteomes" id="UP000008076">
    <property type="component" value="Unassembled WGS sequence"/>
</dbReference>
<evidence type="ECO:0000256" key="1">
    <source>
        <dbReference type="SAM" id="MobiDB-lite"/>
    </source>
</evidence>
<accession>B0EJN3</accession>
<name>B0EJN3_ENTDS</name>
<dbReference type="GeneID" id="5883498"/>
<dbReference type="eggNOG" id="ENOG502RG7C">
    <property type="taxonomic scope" value="Eukaryota"/>
</dbReference>
<dbReference type="KEGG" id="edi:EDI_221070"/>